<protein>
    <submittedName>
        <fullName evidence="1">Uncharacterized protein</fullName>
    </submittedName>
</protein>
<dbReference type="AlphaFoldDB" id="H8ZRZ1"/>
<accession>H8ZRZ1</accession>
<dbReference type="EMBL" id="JN571483">
    <property type="protein sequence ID" value="AFC34897.1"/>
    <property type="molecule type" value="Genomic_DNA"/>
</dbReference>
<dbReference type="RefSeq" id="WP_064965197.1">
    <property type="nucleotide sequence ID" value="NZ_CP097618.1"/>
</dbReference>
<sequence>MKRIILLAPTTHGLDSCIQRNLEYCGYDVINFSYSTEIACYPSIKEKLFAKYIKLILKDKERLQSYRDGFIHQKYALRNDDILDSSDEYIADYFLCIRPDMYPKELIKKLKDRSLKSIGYQWDGMERYPKIFEYISYFDKFFCFNGDEAKKFNLEFITNFYFDYLSTEVVKVNKNSCYFIGWHIENRSESIKIFLEEANKLNLACDFYLAGKVGKVKKFFEYSNNINYIGDSISLGFEENLRKVQESEFLIDFLNDTHVGLSFRVFEALHFGKKLITTNYSIVDYDFYHPNNIFVWDGKDISGLKSFLQLPYFSLEQEIILKYSFSHWVKRIIE</sequence>
<proteinExistence type="predicted"/>
<reference evidence="1" key="1">
    <citation type="journal article" date="2012" name="Glycobiology">
        <title>Characterization of the lipopolysaccharide from Pasteurella multocida Heddleston serovar 9: Identification of a proposed bi-functional dTDP-3-acetamido-3,6-dideoxy-alpha-D-glucose biosynthesis enzyme.</title>
        <authorList>
            <person name="Harper M."/>
            <person name="St Michael F."/>
            <person name="Vinogradov E."/>
            <person name="John M."/>
            <person name="Boyce J.D."/>
            <person name="Adler B."/>
            <person name="Cox A.D."/>
        </authorList>
    </citation>
    <scope>NUCLEOTIDE SEQUENCE</scope>
    <source>
        <strain evidence="1">P2095</strain>
    </source>
</reference>
<name>H8ZRZ1_PASMD</name>
<organism evidence="1">
    <name type="scientific">Pasteurella multocida</name>
    <dbReference type="NCBI Taxonomy" id="747"/>
    <lineage>
        <taxon>Bacteria</taxon>
        <taxon>Pseudomonadati</taxon>
        <taxon>Pseudomonadota</taxon>
        <taxon>Gammaproteobacteria</taxon>
        <taxon>Pasteurellales</taxon>
        <taxon>Pasteurellaceae</taxon>
        <taxon>Pasteurella</taxon>
    </lineage>
</organism>
<evidence type="ECO:0000313" key="1">
    <source>
        <dbReference type="EMBL" id="AFC34897.1"/>
    </source>
</evidence>